<dbReference type="EMBL" id="JACRTC010000003">
    <property type="protein sequence ID" value="MBC8570282.1"/>
    <property type="molecule type" value="Genomic_DNA"/>
</dbReference>
<evidence type="ECO:0000256" key="1">
    <source>
        <dbReference type="ARBA" id="ARBA00004196"/>
    </source>
</evidence>
<evidence type="ECO:0000256" key="3">
    <source>
        <dbReference type="ARBA" id="ARBA00022448"/>
    </source>
</evidence>
<dbReference type="FunFam" id="3.90.76.10:FF:000001">
    <property type="entry name" value="Oligopeptide ABC transporter substrate-binding protein"/>
    <property type="match status" value="1"/>
</dbReference>
<dbReference type="Pfam" id="PF00496">
    <property type="entry name" value="SBP_bac_5"/>
    <property type="match status" value="1"/>
</dbReference>
<dbReference type="Gene3D" id="3.10.105.10">
    <property type="entry name" value="Dipeptide-binding Protein, Domain 3"/>
    <property type="match status" value="1"/>
</dbReference>
<evidence type="ECO:0000256" key="4">
    <source>
        <dbReference type="ARBA" id="ARBA00022729"/>
    </source>
</evidence>
<evidence type="ECO:0000256" key="5">
    <source>
        <dbReference type="SAM" id="SignalP"/>
    </source>
</evidence>
<feature type="domain" description="Solute-binding protein family 5" evidence="6">
    <location>
        <begin position="74"/>
        <end position="451"/>
    </location>
</feature>
<sequence length="530" mass="58447">MFKKIIVLILSAALLCAPLTGCSRDKTAGQIFRYDIVAEPTNLDPQLAGDHESMLVIENAFEGLLTLDEDNQIAQGVAERYEVSSDNLIYTFHLRDDAQWSDGTPVTAADFQFALQRIVDPNTHSPHAHSFFCVKNAEAIYNGAAQMDALGVQVIDAHTLEVTLGYPNPYFPTLMASSAAVPCNEKFFLSTKGRYGLDADMLLYNGPFFIRKWSHDEYVSLRQNSHYMSEKPAIAGGVTFYIKEALDLNRLLDGNIDAMPVTADQLEAVTKKGLSYDSFEDTVWVLAFNGKNEVFQNANIRKAISYAMNRSTCIEVLPSYMSFADALIPNAVNMLDRSYRSVAGKDLMYGYDPAAAKSCLNAGLAELGLEKLPKTNIIYPDEPPHNLALSLMQKNWKDDLSSYLNIEPLPLSEVSEKVESGSFEMALIPLKAGYDAPDSLLNNFLATSKQNYYGYQSAGFTSALNAALESTDIVSKANAFAQAEQLLLNDCIVVPMYFQTSSYATGEEVTGISFSPFSGQIHFKYARKPA</sequence>
<dbReference type="GO" id="GO:0015833">
    <property type="term" value="P:peptide transport"/>
    <property type="evidence" value="ECO:0007669"/>
    <property type="project" value="TreeGrafter"/>
</dbReference>
<reference evidence="7" key="1">
    <citation type="submission" date="2020-08" db="EMBL/GenBank/DDBJ databases">
        <title>Genome public.</title>
        <authorList>
            <person name="Liu C."/>
            <person name="Sun Q."/>
        </authorList>
    </citation>
    <scope>NUCLEOTIDE SEQUENCE</scope>
    <source>
        <strain evidence="7">NSJ-54</strain>
    </source>
</reference>
<name>A0A926EEJ6_9FIRM</name>
<dbReference type="InterPro" id="IPR030678">
    <property type="entry name" value="Peptide/Ni-bd"/>
</dbReference>
<dbReference type="PIRSF" id="PIRSF002741">
    <property type="entry name" value="MppA"/>
    <property type="match status" value="1"/>
</dbReference>
<dbReference type="PANTHER" id="PTHR30290">
    <property type="entry name" value="PERIPLASMIC BINDING COMPONENT OF ABC TRANSPORTER"/>
    <property type="match status" value="1"/>
</dbReference>
<dbReference type="RefSeq" id="WP_262397378.1">
    <property type="nucleotide sequence ID" value="NZ_JACRTC010000003.1"/>
</dbReference>
<keyword evidence="8" id="KW-1185">Reference proteome</keyword>
<dbReference type="InterPro" id="IPR000914">
    <property type="entry name" value="SBP_5_dom"/>
</dbReference>
<keyword evidence="4 5" id="KW-0732">Signal</keyword>
<dbReference type="SUPFAM" id="SSF53850">
    <property type="entry name" value="Periplasmic binding protein-like II"/>
    <property type="match status" value="1"/>
</dbReference>
<dbReference type="GO" id="GO:0030313">
    <property type="term" value="C:cell envelope"/>
    <property type="evidence" value="ECO:0007669"/>
    <property type="project" value="UniProtKB-SubCell"/>
</dbReference>
<gene>
    <name evidence="7" type="ORF">H8709_05505</name>
</gene>
<dbReference type="AlphaFoldDB" id="A0A926EEJ6"/>
<comment type="similarity">
    <text evidence="2">Belongs to the bacterial solute-binding protein 5 family.</text>
</comment>
<feature type="chain" id="PRO_5037541571" evidence="5">
    <location>
        <begin position="24"/>
        <end position="530"/>
    </location>
</feature>
<dbReference type="CDD" id="cd08504">
    <property type="entry name" value="PBP2_OppA"/>
    <property type="match status" value="1"/>
</dbReference>
<accession>A0A926EEJ6</accession>
<dbReference type="Gene3D" id="3.40.190.10">
    <property type="entry name" value="Periplasmic binding protein-like II"/>
    <property type="match status" value="1"/>
</dbReference>
<dbReference type="GO" id="GO:0042597">
    <property type="term" value="C:periplasmic space"/>
    <property type="evidence" value="ECO:0007669"/>
    <property type="project" value="UniProtKB-ARBA"/>
</dbReference>
<evidence type="ECO:0000256" key="2">
    <source>
        <dbReference type="ARBA" id="ARBA00005695"/>
    </source>
</evidence>
<dbReference type="Proteomes" id="UP000660861">
    <property type="component" value="Unassembled WGS sequence"/>
</dbReference>
<keyword evidence="3" id="KW-0813">Transport</keyword>
<organism evidence="7 8">
    <name type="scientific">Zongyangia hominis</name>
    <dbReference type="NCBI Taxonomy" id="2763677"/>
    <lineage>
        <taxon>Bacteria</taxon>
        <taxon>Bacillati</taxon>
        <taxon>Bacillota</taxon>
        <taxon>Clostridia</taxon>
        <taxon>Eubacteriales</taxon>
        <taxon>Oscillospiraceae</taxon>
        <taxon>Zongyangia</taxon>
    </lineage>
</organism>
<protein>
    <submittedName>
        <fullName evidence="7">Peptide ABC transporter substrate-binding protein</fullName>
    </submittedName>
</protein>
<dbReference type="GO" id="GO:1904680">
    <property type="term" value="F:peptide transmembrane transporter activity"/>
    <property type="evidence" value="ECO:0007669"/>
    <property type="project" value="TreeGrafter"/>
</dbReference>
<dbReference type="Gene3D" id="3.90.76.10">
    <property type="entry name" value="Dipeptide-binding Protein, Domain 1"/>
    <property type="match status" value="1"/>
</dbReference>
<evidence type="ECO:0000313" key="8">
    <source>
        <dbReference type="Proteomes" id="UP000660861"/>
    </source>
</evidence>
<dbReference type="PANTHER" id="PTHR30290:SF10">
    <property type="entry name" value="PERIPLASMIC OLIGOPEPTIDE-BINDING PROTEIN-RELATED"/>
    <property type="match status" value="1"/>
</dbReference>
<evidence type="ECO:0000313" key="7">
    <source>
        <dbReference type="EMBL" id="MBC8570282.1"/>
    </source>
</evidence>
<proteinExistence type="inferred from homology"/>
<comment type="caution">
    <text evidence="7">The sequence shown here is derived from an EMBL/GenBank/DDBJ whole genome shotgun (WGS) entry which is preliminary data.</text>
</comment>
<dbReference type="InterPro" id="IPR039424">
    <property type="entry name" value="SBP_5"/>
</dbReference>
<dbReference type="GO" id="GO:0043190">
    <property type="term" value="C:ATP-binding cassette (ABC) transporter complex"/>
    <property type="evidence" value="ECO:0007669"/>
    <property type="project" value="InterPro"/>
</dbReference>
<feature type="signal peptide" evidence="5">
    <location>
        <begin position="1"/>
        <end position="23"/>
    </location>
</feature>
<comment type="subcellular location">
    <subcellularLocation>
        <location evidence="1">Cell envelope</location>
    </subcellularLocation>
</comment>
<evidence type="ECO:0000259" key="6">
    <source>
        <dbReference type="Pfam" id="PF00496"/>
    </source>
</evidence>